<gene>
    <name evidence="1" type="ORF">SAMN05444583_10791</name>
</gene>
<accession>A0A1H7NN68</accession>
<dbReference type="Proteomes" id="UP000198677">
    <property type="component" value="Unassembled WGS sequence"/>
</dbReference>
<protein>
    <submittedName>
        <fullName evidence="1">Uncharacterized protein</fullName>
    </submittedName>
</protein>
<reference evidence="2" key="1">
    <citation type="submission" date="2016-10" db="EMBL/GenBank/DDBJ databases">
        <authorList>
            <person name="Varghese N."/>
            <person name="Submissions S."/>
        </authorList>
    </citation>
    <scope>NUCLEOTIDE SEQUENCE [LARGE SCALE GENOMIC DNA]</scope>
    <source>
        <strain evidence="2">DSM 44675</strain>
    </source>
</reference>
<evidence type="ECO:0000313" key="2">
    <source>
        <dbReference type="Proteomes" id="UP000198677"/>
    </source>
</evidence>
<sequence>MKQSHDFIEVLMKESRMTRKQVLNCLDELESHNLVMPLTPDRDWSVGVWMPTLNSFSGVSFG</sequence>
<proteinExistence type="predicted"/>
<dbReference type="EMBL" id="FOAW01000007">
    <property type="protein sequence ID" value="SEL24886.1"/>
    <property type="molecule type" value="Genomic_DNA"/>
</dbReference>
<evidence type="ECO:0000313" key="1">
    <source>
        <dbReference type="EMBL" id="SEL24886.1"/>
    </source>
</evidence>
<dbReference type="AlphaFoldDB" id="A0A1H7NN68"/>
<organism evidence="1 2">
    <name type="scientific">Rhodococcus maanshanensis</name>
    <dbReference type="NCBI Taxonomy" id="183556"/>
    <lineage>
        <taxon>Bacteria</taxon>
        <taxon>Bacillati</taxon>
        <taxon>Actinomycetota</taxon>
        <taxon>Actinomycetes</taxon>
        <taxon>Mycobacteriales</taxon>
        <taxon>Nocardiaceae</taxon>
        <taxon>Rhodococcus</taxon>
    </lineage>
</organism>
<name>A0A1H7NN68_9NOCA</name>
<keyword evidence="2" id="KW-1185">Reference proteome</keyword>